<protein>
    <submittedName>
        <fullName evidence="1">Uncharacterized protein</fullName>
    </submittedName>
</protein>
<dbReference type="VEuPathDB" id="FungiDB:BDBG_16776"/>
<dbReference type="KEGG" id="bgh:BDBG_16776"/>
<accession>A0A179UIV8</accession>
<dbReference type="RefSeq" id="XP_031577623.1">
    <property type="nucleotide sequence ID" value="XM_031724659.1"/>
</dbReference>
<proteinExistence type="predicted"/>
<dbReference type="EMBL" id="GG657452">
    <property type="protein sequence ID" value="OAT07159.1"/>
    <property type="molecule type" value="Genomic_DNA"/>
</dbReference>
<keyword evidence="2" id="KW-1185">Reference proteome</keyword>
<gene>
    <name evidence="1" type="ORF">BDBG_16776</name>
</gene>
<evidence type="ECO:0000313" key="1">
    <source>
        <dbReference type="EMBL" id="OAT07159.1"/>
    </source>
</evidence>
<sequence length="120" mass="13400">MVPWLLGILRGNGVQADGMMTGTNGLPKSYNLSTRSFLGSGCFIWSYGPDFVVSNTHLASFPFLSGSIWVWQTQKERDVLRTRLVEFQSLSSSEECLRKNLLNQANAGSTVLYPAFFDRN</sequence>
<evidence type="ECO:0000313" key="2">
    <source>
        <dbReference type="Proteomes" id="UP000002038"/>
    </source>
</evidence>
<dbReference type="GeneID" id="42528777"/>
<dbReference type="AlphaFoldDB" id="A0A179UIV8"/>
<reference evidence="2" key="1">
    <citation type="journal article" date="2015" name="PLoS Genet.">
        <title>The dynamic genome and transcriptome of the human fungal pathogen Blastomyces and close relative Emmonsia.</title>
        <authorList>
            <person name="Munoz J.F."/>
            <person name="Gauthier G.M."/>
            <person name="Desjardins C.A."/>
            <person name="Gallo J.E."/>
            <person name="Holder J."/>
            <person name="Sullivan T.D."/>
            <person name="Marty A.J."/>
            <person name="Carmen J.C."/>
            <person name="Chen Z."/>
            <person name="Ding L."/>
            <person name="Gujja S."/>
            <person name="Magrini V."/>
            <person name="Misas E."/>
            <person name="Mitreva M."/>
            <person name="Priest M."/>
            <person name="Saif S."/>
            <person name="Whiston E.A."/>
            <person name="Young S."/>
            <person name="Zeng Q."/>
            <person name="Goldman W.E."/>
            <person name="Mardis E.R."/>
            <person name="Taylor J.W."/>
            <person name="McEwen J.G."/>
            <person name="Clay O.K."/>
            <person name="Klein B.S."/>
            <person name="Cuomo C.A."/>
        </authorList>
    </citation>
    <scope>NUCLEOTIDE SEQUENCE [LARGE SCALE GENOMIC DNA]</scope>
    <source>
        <strain evidence="2">SLH14081</strain>
    </source>
</reference>
<dbReference type="Proteomes" id="UP000002038">
    <property type="component" value="Unassembled WGS sequence"/>
</dbReference>
<name>A0A179UIV8_BLAGS</name>
<organism evidence="1 2">
    <name type="scientific">Blastomyces gilchristii (strain SLH14081)</name>
    <name type="common">Blastomyces dermatitidis</name>
    <dbReference type="NCBI Taxonomy" id="559298"/>
    <lineage>
        <taxon>Eukaryota</taxon>
        <taxon>Fungi</taxon>
        <taxon>Dikarya</taxon>
        <taxon>Ascomycota</taxon>
        <taxon>Pezizomycotina</taxon>
        <taxon>Eurotiomycetes</taxon>
        <taxon>Eurotiomycetidae</taxon>
        <taxon>Onygenales</taxon>
        <taxon>Ajellomycetaceae</taxon>
        <taxon>Blastomyces</taxon>
    </lineage>
</organism>